<comment type="similarity">
    <text evidence="2">Belongs to the CPA3 antiporters (TC 2.A.63) subunit F family.</text>
</comment>
<dbReference type="RefSeq" id="WP_094451578.1">
    <property type="nucleotide sequence ID" value="NZ_NMVI01000026.1"/>
</dbReference>
<feature type="compositionally biased region" description="Basic and acidic residues" evidence="8">
    <location>
        <begin position="119"/>
        <end position="140"/>
    </location>
</feature>
<accession>A0A255E1B8</accession>
<feature type="region of interest" description="Disordered" evidence="8">
    <location>
        <begin position="89"/>
        <end position="140"/>
    </location>
</feature>
<dbReference type="Proteomes" id="UP000216533">
    <property type="component" value="Unassembled WGS sequence"/>
</dbReference>
<feature type="transmembrane region" description="Helical" evidence="9">
    <location>
        <begin position="38"/>
        <end position="58"/>
    </location>
</feature>
<keyword evidence="5 9" id="KW-0812">Transmembrane</keyword>
<evidence type="ECO:0000313" key="10">
    <source>
        <dbReference type="EMBL" id="OYN85130.1"/>
    </source>
</evidence>
<reference evidence="10 11" key="1">
    <citation type="submission" date="2017-07" db="EMBL/GenBank/DDBJ databases">
        <title>Draft whole genome sequences of clinical Proprionibacteriaceae strains.</title>
        <authorList>
            <person name="Bernier A.-M."/>
            <person name="Bernard K."/>
            <person name="Domingo M.-C."/>
        </authorList>
    </citation>
    <scope>NUCLEOTIDE SEQUENCE [LARGE SCALE GENOMIC DNA]</scope>
    <source>
        <strain evidence="10 11">NML 160184</strain>
    </source>
</reference>
<comment type="subcellular location">
    <subcellularLocation>
        <location evidence="1">Cell membrane</location>
        <topology evidence="1">Multi-pass membrane protein</topology>
    </subcellularLocation>
</comment>
<proteinExistence type="inferred from homology"/>
<keyword evidence="7 9" id="KW-0472">Membrane</keyword>
<dbReference type="InterPro" id="IPR007208">
    <property type="entry name" value="MrpF/PhaF-like"/>
</dbReference>
<name>A0A255E1B8_9ACTN</name>
<evidence type="ECO:0000313" key="11">
    <source>
        <dbReference type="Proteomes" id="UP000216533"/>
    </source>
</evidence>
<evidence type="ECO:0000256" key="7">
    <source>
        <dbReference type="ARBA" id="ARBA00023136"/>
    </source>
</evidence>
<evidence type="ECO:0000256" key="9">
    <source>
        <dbReference type="SAM" id="Phobius"/>
    </source>
</evidence>
<evidence type="ECO:0000256" key="4">
    <source>
        <dbReference type="ARBA" id="ARBA00022475"/>
    </source>
</evidence>
<organism evidence="10 11">
    <name type="scientific">Parenemella sanctibonifatiensis</name>
    <dbReference type="NCBI Taxonomy" id="2016505"/>
    <lineage>
        <taxon>Bacteria</taxon>
        <taxon>Bacillati</taxon>
        <taxon>Actinomycetota</taxon>
        <taxon>Actinomycetes</taxon>
        <taxon>Propionibacteriales</taxon>
        <taxon>Propionibacteriaceae</taxon>
        <taxon>Parenemella</taxon>
    </lineage>
</organism>
<evidence type="ECO:0000256" key="8">
    <source>
        <dbReference type="SAM" id="MobiDB-lite"/>
    </source>
</evidence>
<evidence type="ECO:0000256" key="6">
    <source>
        <dbReference type="ARBA" id="ARBA00022989"/>
    </source>
</evidence>
<keyword evidence="4" id="KW-1003">Cell membrane</keyword>
<dbReference type="PANTHER" id="PTHR34702">
    <property type="entry name" value="NA(+)/H(+) ANTIPORTER SUBUNIT F1"/>
    <property type="match status" value="1"/>
</dbReference>
<evidence type="ECO:0000256" key="5">
    <source>
        <dbReference type="ARBA" id="ARBA00022692"/>
    </source>
</evidence>
<dbReference type="EMBL" id="NMVI01000026">
    <property type="protein sequence ID" value="OYN85130.1"/>
    <property type="molecule type" value="Genomic_DNA"/>
</dbReference>
<evidence type="ECO:0000256" key="3">
    <source>
        <dbReference type="ARBA" id="ARBA00022448"/>
    </source>
</evidence>
<gene>
    <name evidence="10" type="ORF">CGZ92_11770</name>
</gene>
<sequence>MIDTIMLVLFGASLALLVAAAVVALIRMSIGPTNMDRIAASDVVTGILLAAIAAYVILTKDDTTLPVMLALGMVGFAGPVAMARFLQDDRAVEEQPEEPTRPQTEVEDTVAGGAITQDTTEHPEHEVIDPTHPADEGGPR</sequence>
<feature type="transmembrane region" description="Helical" evidence="9">
    <location>
        <begin position="6"/>
        <end position="26"/>
    </location>
</feature>
<evidence type="ECO:0000256" key="2">
    <source>
        <dbReference type="ARBA" id="ARBA00009212"/>
    </source>
</evidence>
<dbReference type="Pfam" id="PF04066">
    <property type="entry name" value="MrpF_PhaF"/>
    <property type="match status" value="1"/>
</dbReference>
<dbReference type="GO" id="GO:0005886">
    <property type="term" value="C:plasma membrane"/>
    <property type="evidence" value="ECO:0007669"/>
    <property type="project" value="UniProtKB-SubCell"/>
</dbReference>
<protein>
    <submittedName>
        <fullName evidence="10">Cation:proton antiporter</fullName>
    </submittedName>
</protein>
<dbReference type="GO" id="GO:0015385">
    <property type="term" value="F:sodium:proton antiporter activity"/>
    <property type="evidence" value="ECO:0007669"/>
    <property type="project" value="TreeGrafter"/>
</dbReference>
<dbReference type="PANTHER" id="PTHR34702:SF1">
    <property type="entry name" value="NA(+)_H(+) ANTIPORTER SUBUNIT F"/>
    <property type="match status" value="1"/>
</dbReference>
<feature type="transmembrane region" description="Helical" evidence="9">
    <location>
        <begin position="64"/>
        <end position="86"/>
    </location>
</feature>
<evidence type="ECO:0000256" key="1">
    <source>
        <dbReference type="ARBA" id="ARBA00004651"/>
    </source>
</evidence>
<comment type="caution">
    <text evidence="10">The sequence shown here is derived from an EMBL/GenBank/DDBJ whole genome shotgun (WGS) entry which is preliminary data.</text>
</comment>
<keyword evidence="6 9" id="KW-1133">Transmembrane helix</keyword>
<dbReference type="AlphaFoldDB" id="A0A255E1B8"/>
<keyword evidence="3" id="KW-0813">Transport</keyword>